<dbReference type="SUPFAM" id="SSF53448">
    <property type="entry name" value="Nucleotide-diphospho-sugar transferases"/>
    <property type="match status" value="1"/>
</dbReference>
<dbReference type="EMBL" id="AP027731">
    <property type="protein sequence ID" value="BDZ46918.1"/>
    <property type="molecule type" value="Genomic_DNA"/>
</dbReference>
<dbReference type="Proteomes" id="UP001321498">
    <property type="component" value="Chromosome"/>
</dbReference>
<evidence type="ECO:0000313" key="2">
    <source>
        <dbReference type="Proteomes" id="UP001321498"/>
    </source>
</evidence>
<name>A0ABN6XPN2_9MICO</name>
<sequence>MPVTRILTDVLPVSVLIPWRPQPSRLDAFDRLRAWYEREIPEATVRTIDSPDLVFNLAQCRNLGVAAAAPGEVVVLNDADTIPEADALRTAIAAARDDHRVHLPYTEYRWLGRSGSAEYAGGTELIDCTYELVHGACSGVYVTTPEAWQAHGGQDERFRGWGFEDAAWHLAHSTLLGSAPVRHAGRVYALHHVGADRFGSQYDANAALMDRYRGVAGDADGMARLVAEALSASRALAAPGA</sequence>
<dbReference type="Gene3D" id="3.90.550.10">
    <property type="entry name" value="Spore Coat Polysaccharide Biosynthesis Protein SpsA, Chain A"/>
    <property type="match status" value="1"/>
</dbReference>
<proteinExistence type="predicted"/>
<keyword evidence="2" id="KW-1185">Reference proteome</keyword>
<dbReference type="InterPro" id="IPR029044">
    <property type="entry name" value="Nucleotide-diphossugar_trans"/>
</dbReference>
<evidence type="ECO:0000313" key="1">
    <source>
        <dbReference type="EMBL" id="BDZ46918.1"/>
    </source>
</evidence>
<gene>
    <name evidence="1" type="ORF">GCM10025866_28270</name>
</gene>
<protein>
    <recommendedName>
        <fullName evidence="3">Galactosyltransferase C-terminal domain-containing protein</fullName>
    </recommendedName>
</protein>
<accession>A0ABN6XPN2</accession>
<reference evidence="2" key="1">
    <citation type="journal article" date="2019" name="Int. J. Syst. Evol. Microbiol.">
        <title>The Global Catalogue of Microorganisms (GCM) 10K type strain sequencing project: providing services to taxonomists for standard genome sequencing and annotation.</title>
        <authorList>
            <consortium name="The Broad Institute Genomics Platform"/>
            <consortium name="The Broad Institute Genome Sequencing Center for Infectious Disease"/>
            <person name="Wu L."/>
            <person name="Ma J."/>
        </authorList>
    </citation>
    <scope>NUCLEOTIDE SEQUENCE [LARGE SCALE GENOMIC DNA]</scope>
    <source>
        <strain evidence="2">NBRC 108725</strain>
    </source>
</reference>
<organism evidence="1 2">
    <name type="scientific">Naasia aerilata</name>
    <dbReference type="NCBI Taxonomy" id="1162966"/>
    <lineage>
        <taxon>Bacteria</taxon>
        <taxon>Bacillati</taxon>
        <taxon>Actinomycetota</taxon>
        <taxon>Actinomycetes</taxon>
        <taxon>Micrococcales</taxon>
        <taxon>Microbacteriaceae</taxon>
        <taxon>Naasia</taxon>
    </lineage>
</organism>
<evidence type="ECO:0008006" key="3">
    <source>
        <dbReference type="Google" id="ProtNLM"/>
    </source>
</evidence>